<name>A0ABU1IJR7_9BACL</name>
<accession>A0ABU1IJR7</accession>
<dbReference type="InterPro" id="IPR008307">
    <property type="entry name" value="UCP018957"/>
</dbReference>
<organism evidence="1 2">
    <name type="scientific">Desmospora profundinema</name>
    <dbReference type="NCBI Taxonomy" id="1571184"/>
    <lineage>
        <taxon>Bacteria</taxon>
        <taxon>Bacillati</taxon>
        <taxon>Bacillota</taxon>
        <taxon>Bacilli</taxon>
        <taxon>Bacillales</taxon>
        <taxon>Thermoactinomycetaceae</taxon>
        <taxon>Desmospora</taxon>
    </lineage>
</organism>
<keyword evidence="2" id="KW-1185">Reference proteome</keyword>
<sequence>MKKTIQTLPPIALKEWAAVVEALGEGKQILLMRKGGIHEETRQFQVENDTFPLFPNAFHQKTALIKPAFHTYVNEELAGGSSEQESVSIRYVARLVEDIEVFDEATLARLAPFHIWTDNFAVERLKWKKKHPLHVLLLRIFRLSESIAIPMRAEYLGCKSWIRLPDNLPQRKWEPVLSDAAFDDQRKRIKEALKG</sequence>
<protein>
    <recommendedName>
        <fullName evidence="3">DUF1802 family protein</fullName>
    </recommendedName>
</protein>
<proteinExistence type="predicted"/>
<evidence type="ECO:0000313" key="1">
    <source>
        <dbReference type="EMBL" id="MDR6224931.1"/>
    </source>
</evidence>
<dbReference type="PIRSF" id="PIRSF018957">
    <property type="entry name" value="UCP018957"/>
    <property type="match status" value="1"/>
</dbReference>
<evidence type="ECO:0008006" key="3">
    <source>
        <dbReference type="Google" id="ProtNLM"/>
    </source>
</evidence>
<dbReference type="EMBL" id="JAVDQG010000002">
    <property type="protein sequence ID" value="MDR6224931.1"/>
    <property type="molecule type" value="Genomic_DNA"/>
</dbReference>
<dbReference type="InterPro" id="IPR014923">
    <property type="entry name" value="DUF1802"/>
</dbReference>
<dbReference type="Pfam" id="PF08819">
    <property type="entry name" value="DUF1802"/>
    <property type="match status" value="1"/>
</dbReference>
<comment type="caution">
    <text evidence="1">The sequence shown here is derived from an EMBL/GenBank/DDBJ whole genome shotgun (WGS) entry which is preliminary data.</text>
</comment>
<evidence type="ECO:0000313" key="2">
    <source>
        <dbReference type="Proteomes" id="UP001185012"/>
    </source>
</evidence>
<dbReference type="Proteomes" id="UP001185012">
    <property type="component" value="Unassembled WGS sequence"/>
</dbReference>
<dbReference type="RefSeq" id="WP_309862919.1">
    <property type="nucleotide sequence ID" value="NZ_JAVDQG010000002.1"/>
</dbReference>
<reference evidence="1 2" key="1">
    <citation type="submission" date="2023-07" db="EMBL/GenBank/DDBJ databases">
        <title>Genomic Encyclopedia of Type Strains, Phase IV (KMG-IV): sequencing the most valuable type-strain genomes for metagenomic binning, comparative biology and taxonomic classification.</title>
        <authorList>
            <person name="Goeker M."/>
        </authorList>
    </citation>
    <scope>NUCLEOTIDE SEQUENCE [LARGE SCALE GENOMIC DNA]</scope>
    <source>
        <strain evidence="1 2">DSM 45903</strain>
    </source>
</reference>
<gene>
    <name evidence="1" type="ORF">JOE21_000922</name>
</gene>